<comment type="caution">
    <text evidence="2">The sequence shown here is derived from an EMBL/GenBank/DDBJ whole genome shotgun (WGS) entry which is preliminary data.</text>
</comment>
<gene>
    <name evidence="2" type="ORF">BDN71DRAFT_1481009</name>
</gene>
<name>A0A9P6A253_PLEER</name>
<evidence type="ECO:0000313" key="3">
    <source>
        <dbReference type="Proteomes" id="UP000807025"/>
    </source>
</evidence>
<dbReference type="AlphaFoldDB" id="A0A9P6A253"/>
<evidence type="ECO:0000256" key="1">
    <source>
        <dbReference type="SAM" id="SignalP"/>
    </source>
</evidence>
<feature type="signal peptide" evidence="1">
    <location>
        <begin position="1"/>
        <end position="26"/>
    </location>
</feature>
<dbReference type="EMBL" id="MU154536">
    <property type="protein sequence ID" value="KAF9498590.1"/>
    <property type="molecule type" value="Genomic_DNA"/>
</dbReference>
<evidence type="ECO:0008006" key="4">
    <source>
        <dbReference type="Google" id="ProtNLM"/>
    </source>
</evidence>
<keyword evidence="1" id="KW-0732">Signal</keyword>
<reference evidence="2" key="1">
    <citation type="submission" date="2020-11" db="EMBL/GenBank/DDBJ databases">
        <authorList>
            <consortium name="DOE Joint Genome Institute"/>
            <person name="Ahrendt S."/>
            <person name="Riley R."/>
            <person name="Andreopoulos W."/>
            <person name="Labutti K."/>
            <person name="Pangilinan J."/>
            <person name="Ruiz-Duenas F.J."/>
            <person name="Barrasa J.M."/>
            <person name="Sanchez-Garcia M."/>
            <person name="Camarero S."/>
            <person name="Miyauchi S."/>
            <person name="Serrano A."/>
            <person name="Linde D."/>
            <person name="Babiker R."/>
            <person name="Drula E."/>
            <person name="Ayuso-Fernandez I."/>
            <person name="Pacheco R."/>
            <person name="Padilla G."/>
            <person name="Ferreira P."/>
            <person name="Barriuso J."/>
            <person name="Kellner H."/>
            <person name="Castanera R."/>
            <person name="Alfaro M."/>
            <person name="Ramirez L."/>
            <person name="Pisabarro A.G."/>
            <person name="Kuo A."/>
            <person name="Tritt A."/>
            <person name="Lipzen A."/>
            <person name="He G."/>
            <person name="Yan M."/>
            <person name="Ng V."/>
            <person name="Cullen D."/>
            <person name="Martin F."/>
            <person name="Rosso M.-N."/>
            <person name="Henrissat B."/>
            <person name="Hibbett D."/>
            <person name="Martinez A.T."/>
            <person name="Grigoriev I.V."/>
        </authorList>
    </citation>
    <scope>NUCLEOTIDE SEQUENCE</scope>
    <source>
        <strain evidence="2">ATCC 90797</strain>
    </source>
</reference>
<dbReference type="OrthoDB" id="3632757at2759"/>
<protein>
    <recommendedName>
        <fullName evidence="4">Peptidase M24 domain-containing protein</fullName>
    </recommendedName>
</protein>
<feature type="chain" id="PRO_5040308357" description="Peptidase M24 domain-containing protein" evidence="1">
    <location>
        <begin position="27"/>
        <end position="386"/>
    </location>
</feature>
<keyword evidence="3" id="KW-1185">Reference proteome</keyword>
<proteinExistence type="predicted"/>
<evidence type="ECO:0000313" key="2">
    <source>
        <dbReference type="EMBL" id="KAF9498590.1"/>
    </source>
</evidence>
<dbReference type="Proteomes" id="UP000807025">
    <property type="component" value="Unassembled WGS sequence"/>
</dbReference>
<accession>A0A9P6A253</accession>
<organism evidence="2 3">
    <name type="scientific">Pleurotus eryngii</name>
    <name type="common">Boletus of the steppes</name>
    <dbReference type="NCBI Taxonomy" id="5323"/>
    <lineage>
        <taxon>Eukaryota</taxon>
        <taxon>Fungi</taxon>
        <taxon>Dikarya</taxon>
        <taxon>Basidiomycota</taxon>
        <taxon>Agaricomycotina</taxon>
        <taxon>Agaricomycetes</taxon>
        <taxon>Agaricomycetidae</taxon>
        <taxon>Agaricales</taxon>
        <taxon>Pleurotineae</taxon>
        <taxon>Pleurotaceae</taxon>
        <taxon>Pleurotus</taxon>
    </lineage>
</organism>
<sequence>MLTKIEAIAVLGCMLLLIVLPSLREQARILDEWKDARIRNIPNLLGKYGVDGWLMSQREHAEDVIWWSIKNATDFDAHRRTIILFHNKRSEKLPSPIKWVDNTGSAWPELTTTLETLQIDINFASGLQVGELNALQENIFGSWDGQLLNVPMLGIEYVATRVDGMLEYYHDLQEIVWATLERAFLTNTDLQWWFREKMQALNVTTWNQPRISVVVPESFPGWEGTDDHMAYILCTSEGEKDVPEGLKEGDIVLDYMHLGLTGNEVLTKSLERMKVENISGQIFCHPIGDWGHDAGAAIGITNLPEHVPVLGDLPVLPNTFYGIELYAYHFVAEGNETLRFRLEENAHRSEEAGKWRFVRGRQERLHIIDPTKRRRHTARPLLIQIQ</sequence>